<dbReference type="Proteomes" id="UP001165960">
    <property type="component" value="Unassembled WGS sequence"/>
</dbReference>
<organism evidence="1 2">
    <name type="scientific">Entomophthora muscae</name>
    <dbReference type="NCBI Taxonomy" id="34485"/>
    <lineage>
        <taxon>Eukaryota</taxon>
        <taxon>Fungi</taxon>
        <taxon>Fungi incertae sedis</taxon>
        <taxon>Zoopagomycota</taxon>
        <taxon>Entomophthoromycotina</taxon>
        <taxon>Entomophthoromycetes</taxon>
        <taxon>Entomophthorales</taxon>
        <taxon>Entomophthoraceae</taxon>
        <taxon>Entomophthora</taxon>
    </lineage>
</organism>
<evidence type="ECO:0000313" key="2">
    <source>
        <dbReference type="Proteomes" id="UP001165960"/>
    </source>
</evidence>
<sequence>MTPLSWSLAMTQDTLWGLVNRNPTPPSSQQKHPNSDWTEHLPTALLILQARINCGTGFSPSALAFGTPDGFTGVEKRKPWSTVPEKPSYNYPITNPMVRQGLQHRIGVINCHDIVISKSCILTTWADRADLCRQKEPLMASLGELVQKLIRVEYSAQENSLIRPEKEMQLGIGPTKTTINAARTNTSVYQLILIRFGRFYAQMEATKQEL</sequence>
<keyword evidence="2" id="KW-1185">Reference proteome</keyword>
<proteinExistence type="predicted"/>
<reference evidence="1" key="1">
    <citation type="submission" date="2022-04" db="EMBL/GenBank/DDBJ databases">
        <title>Genome of the entomopathogenic fungus Entomophthora muscae.</title>
        <authorList>
            <person name="Elya C."/>
            <person name="Lovett B.R."/>
            <person name="Lee E."/>
            <person name="Macias A.M."/>
            <person name="Hajek A.E."/>
            <person name="De Bivort B.L."/>
            <person name="Kasson M.T."/>
            <person name="De Fine Licht H.H."/>
            <person name="Stajich J.E."/>
        </authorList>
    </citation>
    <scope>NUCLEOTIDE SEQUENCE</scope>
    <source>
        <strain evidence="1">Berkeley</strain>
    </source>
</reference>
<accession>A0ACC2RJT2</accession>
<protein>
    <submittedName>
        <fullName evidence="1">Uncharacterized protein</fullName>
    </submittedName>
</protein>
<dbReference type="EMBL" id="QTSX02007159">
    <property type="protein sequence ID" value="KAJ9050353.1"/>
    <property type="molecule type" value="Genomic_DNA"/>
</dbReference>
<gene>
    <name evidence="1" type="ORF">DSO57_1015178</name>
</gene>
<name>A0ACC2RJT2_9FUNG</name>
<evidence type="ECO:0000313" key="1">
    <source>
        <dbReference type="EMBL" id="KAJ9050353.1"/>
    </source>
</evidence>
<comment type="caution">
    <text evidence="1">The sequence shown here is derived from an EMBL/GenBank/DDBJ whole genome shotgun (WGS) entry which is preliminary data.</text>
</comment>